<gene>
    <name evidence="1" type="ORF">g.41600</name>
</gene>
<name>A0A1B6E307_9HEMI</name>
<reference evidence="1" key="1">
    <citation type="submission" date="2015-12" db="EMBL/GenBank/DDBJ databases">
        <title>De novo transcriptome assembly of four potential Pierce s Disease insect vectors from Arizona vineyards.</title>
        <authorList>
            <person name="Tassone E.E."/>
        </authorList>
    </citation>
    <scope>NUCLEOTIDE SEQUENCE</scope>
</reference>
<dbReference type="PANTHER" id="PTHR33939">
    <property type="entry name" value="PROTEIN CBG22215"/>
    <property type="match status" value="1"/>
</dbReference>
<feature type="non-terminal residue" evidence="1">
    <location>
        <position position="143"/>
    </location>
</feature>
<organism evidence="1">
    <name type="scientific">Clastoptera arizonana</name>
    <name type="common">Arizona spittle bug</name>
    <dbReference type="NCBI Taxonomy" id="38151"/>
    <lineage>
        <taxon>Eukaryota</taxon>
        <taxon>Metazoa</taxon>
        <taxon>Ecdysozoa</taxon>
        <taxon>Arthropoda</taxon>
        <taxon>Hexapoda</taxon>
        <taxon>Insecta</taxon>
        <taxon>Pterygota</taxon>
        <taxon>Neoptera</taxon>
        <taxon>Paraneoptera</taxon>
        <taxon>Hemiptera</taxon>
        <taxon>Auchenorrhyncha</taxon>
        <taxon>Cercopoidea</taxon>
        <taxon>Clastopteridae</taxon>
        <taxon>Clastoptera</taxon>
    </lineage>
</organism>
<protein>
    <submittedName>
        <fullName evidence="1">Uncharacterized protein</fullName>
    </submittedName>
</protein>
<dbReference type="EMBL" id="GEDC01004997">
    <property type="protein sequence ID" value="JAS32301.1"/>
    <property type="molecule type" value="Transcribed_RNA"/>
</dbReference>
<accession>A0A1B6E307</accession>
<proteinExistence type="predicted"/>
<dbReference type="PANTHER" id="PTHR33939:SF1">
    <property type="entry name" value="DUF4371 DOMAIN-CONTAINING PROTEIN"/>
    <property type="match status" value="1"/>
</dbReference>
<sequence length="143" mass="16797">MGFKWKKCKSKKKILVEREDIVNWRCIYLQKIKKYRADRMKIFYFDETWVYSNLTFQKCWQSDDIDGVLPEINSANRLIIVDIGSEDGFLEGGRLMYRANTSTGNYHGQLPLKLTSEILGIFIKYKVSDCSVSLSKKKKKKVH</sequence>
<evidence type="ECO:0000313" key="1">
    <source>
        <dbReference type="EMBL" id="JAS32301.1"/>
    </source>
</evidence>
<dbReference type="AlphaFoldDB" id="A0A1B6E307"/>